<keyword evidence="1" id="KW-0732">Signal</keyword>
<dbReference type="Proteomes" id="UP000317180">
    <property type="component" value="Unassembled WGS sequence"/>
</dbReference>
<evidence type="ECO:0000256" key="1">
    <source>
        <dbReference type="SAM" id="SignalP"/>
    </source>
</evidence>
<accession>A0A3M8A8H8</accession>
<dbReference type="AlphaFoldDB" id="A0A3M8A8H8"/>
<proteinExistence type="predicted"/>
<comment type="caution">
    <text evidence="3">The sequence shown here is derived from an EMBL/GenBank/DDBJ whole genome shotgun (WGS) entry which is preliminary data.</text>
</comment>
<dbReference type="GeneID" id="82812725"/>
<reference evidence="2 5" key="2">
    <citation type="submission" date="2019-06" db="EMBL/GenBank/DDBJ databases">
        <title>Whole genome shotgun sequence of Brevibacillus agri NBRC 15538.</title>
        <authorList>
            <person name="Hosoyama A."/>
            <person name="Uohara A."/>
            <person name="Ohji S."/>
            <person name="Ichikawa N."/>
        </authorList>
    </citation>
    <scope>NUCLEOTIDE SEQUENCE [LARGE SCALE GENOMIC DNA]</scope>
    <source>
        <strain evidence="2 5">NBRC 15538</strain>
    </source>
</reference>
<dbReference type="EMBL" id="RHHN01000093">
    <property type="protein sequence ID" value="RNB47559.1"/>
    <property type="molecule type" value="Genomic_DNA"/>
</dbReference>
<organism evidence="3 4">
    <name type="scientific">Brevibacillus agri</name>
    <dbReference type="NCBI Taxonomy" id="51101"/>
    <lineage>
        <taxon>Bacteria</taxon>
        <taxon>Bacillati</taxon>
        <taxon>Bacillota</taxon>
        <taxon>Bacilli</taxon>
        <taxon>Bacillales</taxon>
        <taxon>Paenibacillaceae</taxon>
        <taxon>Brevibacillus</taxon>
    </lineage>
</organism>
<dbReference type="Proteomes" id="UP000276178">
    <property type="component" value="Unassembled WGS sequence"/>
</dbReference>
<feature type="signal peptide" evidence="1">
    <location>
        <begin position="1"/>
        <end position="27"/>
    </location>
</feature>
<keyword evidence="5" id="KW-1185">Reference proteome</keyword>
<evidence type="ECO:0000313" key="5">
    <source>
        <dbReference type="Proteomes" id="UP000317180"/>
    </source>
</evidence>
<evidence type="ECO:0000313" key="3">
    <source>
        <dbReference type="EMBL" id="RNB47559.1"/>
    </source>
</evidence>
<protein>
    <submittedName>
        <fullName evidence="3">Uncharacterized protein</fullName>
    </submittedName>
</protein>
<feature type="chain" id="PRO_5018084706" evidence="1">
    <location>
        <begin position="28"/>
        <end position="76"/>
    </location>
</feature>
<gene>
    <name evidence="2" type="ORF">BAG01nite_36750</name>
    <name evidence="3" type="ORF">EB820_24420</name>
</gene>
<reference evidence="3 4" key="1">
    <citation type="submission" date="2018-10" db="EMBL/GenBank/DDBJ databases">
        <title>Phylogenomics of Brevibacillus.</title>
        <authorList>
            <person name="Dunlap C."/>
        </authorList>
    </citation>
    <scope>NUCLEOTIDE SEQUENCE [LARGE SCALE GENOMIC DNA]</scope>
    <source>
        <strain evidence="3 4">NRRL NRS 1219</strain>
    </source>
</reference>
<name>A0A3M8A8H8_9BACL</name>
<sequence length="76" mass="8040">MKKQKWMVMMGATAVVCSALFVPGAFAKEKDDAYVAPVVFITGAPATQNVDQANLNTIPTGSSFIFPAANSDSDKK</sequence>
<dbReference type="RefSeq" id="WP_005829333.1">
    <property type="nucleotide sequence ID" value="NZ_BJOD01000044.1"/>
</dbReference>
<evidence type="ECO:0000313" key="4">
    <source>
        <dbReference type="Proteomes" id="UP000276178"/>
    </source>
</evidence>
<evidence type="ECO:0000313" key="2">
    <source>
        <dbReference type="EMBL" id="GED27573.1"/>
    </source>
</evidence>
<dbReference type="OrthoDB" id="2469787at2"/>
<dbReference type="EMBL" id="BJOD01000044">
    <property type="protein sequence ID" value="GED27573.1"/>
    <property type="molecule type" value="Genomic_DNA"/>
</dbReference>